<dbReference type="GO" id="GO:0032259">
    <property type="term" value="P:methylation"/>
    <property type="evidence" value="ECO:0007669"/>
    <property type="project" value="UniProtKB-KW"/>
</dbReference>
<dbReference type="Pfam" id="PF05175">
    <property type="entry name" value="MTS"/>
    <property type="match status" value="1"/>
</dbReference>
<comment type="similarity">
    <text evidence="5">Belongs to the protein N5-glutamine methyltransferase family. PrmC subfamily.</text>
</comment>
<feature type="binding site" evidence="5">
    <location>
        <begin position="117"/>
        <end position="121"/>
    </location>
    <ligand>
        <name>S-adenosyl-L-methionine</name>
        <dbReference type="ChEBI" id="CHEBI:59789"/>
    </ligand>
</feature>
<dbReference type="InterPro" id="IPR002052">
    <property type="entry name" value="DNA_methylase_N6_adenine_CS"/>
</dbReference>
<evidence type="ECO:0000313" key="8">
    <source>
        <dbReference type="EMBL" id="EHJ56885.1"/>
    </source>
</evidence>
<accession>G5KFU0</accession>
<dbReference type="CDD" id="cd02440">
    <property type="entry name" value="AdoMet_MTases"/>
    <property type="match status" value="1"/>
</dbReference>
<dbReference type="AlphaFoldDB" id="G5KFU0"/>
<evidence type="ECO:0000256" key="2">
    <source>
        <dbReference type="ARBA" id="ARBA00022679"/>
    </source>
</evidence>
<dbReference type="PANTHER" id="PTHR18895:SF74">
    <property type="entry name" value="MTRF1L RELEASE FACTOR GLUTAMINE METHYLTRANSFERASE"/>
    <property type="match status" value="1"/>
</dbReference>
<organism evidence="8 9">
    <name type="scientific">Streptococcus urinalis 2285-97</name>
    <dbReference type="NCBI Taxonomy" id="764291"/>
    <lineage>
        <taxon>Bacteria</taxon>
        <taxon>Bacillati</taxon>
        <taxon>Bacillota</taxon>
        <taxon>Bacilli</taxon>
        <taxon>Lactobacillales</taxon>
        <taxon>Streptococcaceae</taxon>
        <taxon>Streptococcus</taxon>
    </lineage>
</organism>
<dbReference type="InterPro" id="IPR004556">
    <property type="entry name" value="HemK-like"/>
</dbReference>
<dbReference type="Proteomes" id="UP000005388">
    <property type="component" value="Unassembled WGS sequence"/>
</dbReference>
<evidence type="ECO:0000313" key="9">
    <source>
        <dbReference type="Proteomes" id="UP000005388"/>
    </source>
</evidence>
<evidence type="ECO:0000256" key="1">
    <source>
        <dbReference type="ARBA" id="ARBA00022603"/>
    </source>
</evidence>
<dbReference type="EC" id="2.1.1.297" evidence="5"/>
<dbReference type="eggNOG" id="COG2890">
    <property type="taxonomic scope" value="Bacteria"/>
</dbReference>
<proteinExistence type="inferred from homology"/>
<evidence type="ECO:0000259" key="6">
    <source>
        <dbReference type="Pfam" id="PF05175"/>
    </source>
</evidence>
<evidence type="ECO:0000256" key="5">
    <source>
        <dbReference type="HAMAP-Rule" id="MF_02126"/>
    </source>
</evidence>
<dbReference type="GO" id="GO:0003676">
    <property type="term" value="F:nucleic acid binding"/>
    <property type="evidence" value="ECO:0007669"/>
    <property type="project" value="InterPro"/>
</dbReference>
<name>G5KFU0_9STRE</name>
<dbReference type="SUPFAM" id="SSF53335">
    <property type="entry name" value="S-adenosyl-L-methionine-dependent methyltransferases"/>
    <property type="match status" value="1"/>
</dbReference>
<gene>
    <name evidence="5 8" type="primary">prmC</name>
    <name evidence="8" type="ORF">STRUR_1099</name>
</gene>
<dbReference type="InterPro" id="IPR007848">
    <property type="entry name" value="Small_mtfrase_dom"/>
</dbReference>
<dbReference type="InterPro" id="IPR019874">
    <property type="entry name" value="RF_methyltr_PrmC"/>
</dbReference>
<feature type="domain" description="Release factor glutamine methyltransferase N-terminal" evidence="7">
    <location>
        <begin position="5"/>
        <end position="73"/>
    </location>
</feature>
<keyword evidence="1 5" id="KW-0489">Methyltransferase</keyword>
<dbReference type="Gene3D" id="1.10.8.10">
    <property type="entry name" value="DNA helicase RuvA subunit, C-terminal domain"/>
    <property type="match status" value="1"/>
</dbReference>
<dbReference type="InterPro" id="IPR050320">
    <property type="entry name" value="N5-glutamine_MTase"/>
</dbReference>
<dbReference type="NCBIfam" id="TIGR03534">
    <property type="entry name" value="RF_mod_PrmC"/>
    <property type="match status" value="1"/>
</dbReference>
<evidence type="ECO:0000259" key="7">
    <source>
        <dbReference type="Pfam" id="PF17827"/>
    </source>
</evidence>
<feature type="binding site" evidence="5">
    <location>
        <position position="140"/>
    </location>
    <ligand>
        <name>S-adenosyl-L-methionine</name>
        <dbReference type="ChEBI" id="CHEBI:59789"/>
    </ligand>
</feature>
<dbReference type="Gene3D" id="3.40.50.150">
    <property type="entry name" value="Vaccinia Virus protein VP39"/>
    <property type="match status" value="1"/>
</dbReference>
<protein>
    <recommendedName>
        <fullName evidence="5">Release factor glutamine methyltransferase</fullName>
        <shortName evidence="5">RF MTase</shortName>
        <ecNumber evidence="5">2.1.1.297</ecNumber>
    </recommendedName>
    <alternativeName>
        <fullName evidence="5">N5-glutamine methyltransferase PrmC</fullName>
    </alternativeName>
    <alternativeName>
        <fullName evidence="5">Protein-(glutamine-N5) MTase PrmC</fullName>
    </alternativeName>
    <alternativeName>
        <fullName evidence="5">Protein-glutamine N-methyltransferase PrmC</fullName>
    </alternativeName>
</protein>
<dbReference type="GO" id="GO:0102559">
    <property type="term" value="F:peptide chain release factor N(5)-glutamine methyltransferase activity"/>
    <property type="evidence" value="ECO:0007669"/>
    <property type="project" value="UniProtKB-EC"/>
</dbReference>
<dbReference type="NCBIfam" id="TIGR00536">
    <property type="entry name" value="hemK_fam"/>
    <property type="match status" value="1"/>
</dbReference>
<dbReference type="RefSeq" id="WP_006739623.1">
    <property type="nucleotide sequence ID" value="NZ_AEUZ02000001.1"/>
</dbReference>
<dbReference type="Pfam" id="PF17827">
    <property type="entry name" value="PrmC_N"/>
    <property type="match status" value="1"/>
</dbReference>
<comment type="caution">
    <text evidence="5">Lacks conserved residue(s) required for the propagation of feature annotation.</text>
</comment>
<comment type="catalytic activity">
    <reaction evidence="4 5">
        <text>L-glutaminyl-[peptide chain release factor] + S-adenosyl-L-methionine = N(5)-methyl-L-glutaminyl-[peptide chain release factor] + S-adenosyl-L-homocysteine + H(+)</text>
        <dbReference type="Rhea" id="RHEA:42896"/>
        <dbReference type="Rhea" id="RHEA-COMP:10271"/>
        <dbReference type="Rhea" id="RHEA-COMP:10272"/>
        <dbReference type="ChEBI" id="CHEBI:15378"/>
        <dbReference type="ChEBI" id="CHEBI:30011"/>
        <dbReference type="ChEBI" id="CHEBI:57856"/>
        <dbReference type="ChEBI" id="CHEBI:59789"/>
        <dbReference type="ChEBI" id="CHEBI:61891"/>
        <dbReference type="EC" id="2.1.1.297"/>
    </reaction>
</comment>
<dbReference type="InterPro" id="IPR040758">
    <property type="entry name" value="PrmC_N"/>
</dbReference>
<dbReference type="PANTHER" id="PTHR18895">
    <property type="entry name" value="HEMK METHYLTRANSFERASE"/>
    <property type="match status" value="1"/>
</dbReference>
<feature type="binding site" evidence="5">
    <location>
        <position position="181"/>
    </location>
    <ligand>
        <name>S-adenosyl-L-methionine</name>
        <dbReference type="ChEBI" id="CHEBI:59789"/>
    </ligand>
</feature>
<keyword evidence="3 5" id="KW-0949">S-adenosyl-L-methionine</keyword>
<comment type="caution">
    <text evidence="8">The sequence shown here is derived from an EMBL/GenBank/DDBJ whole genome shotgun (WGS) entry which is preliminary data.</text>
</comment>
<comment type="function">
    <text evidence="5">Methylates the class 1 translation termination release factors RF1/PrfA and RF2/PrfB on the glutamine residue of the universally conserved GGQ motif.</text>
</comment>
<feature type="binding site" evidence="5">
    <location>
        <begin position="181"/>
        <end position="184"/>
    </location>
    <ligand>
        <name>substrate</name>
    </ligand>
</feature>
<dbReference type="STRING" id="764291.STRUR_1099"/>
<dbReference type="InterPro" id="IPR029063">
    <property type="entry name" value="SAM-dependent_MTases_sf"/>
</dbReference>
<evidence type="ECO:0000256" key="4">
    <source>
        <dbReference type="ARBA" id="ARBA00048391"/>
    </source>
</evidence>
<evidence type="ECO:0000256" key="3">
    <source>
        <dbReference type="ARBA" id="ARBA00022691"/>
    </source>
</evidence>
<keyword evidence="2 5" id="KW-0808">Transferase</keyword>
<feature type="domain" description="Methyltransferase small" evidence="6">
    <location>
        <begin position="107"/>
        <end position="200"/>
    </location>
</feature>
<dbReference type="PROSITE" id="PS00092">
    <property type="entry name" value="N6_MTASE"/>
    <property type="match status" value="1"/>
</dbReference>
<sequence length="276" mass="31688">MNYAQAFKEIEIALTQVGEDKENLTYVFKELKSWTSLNLLMHLREEITTEDQLLLQEIKQKLLDHQPPQYITGKAYFRDLLLSVDARVLIPRPETEELVDLILKENPENRCSVLDIGTGSGAIALSLKKERPSWCVQSSDISLEALQLAKQNAKQNNLNISFIHSDIFSSISEKYDIIVSNPPYISYDDKAEVAKNVINHEPHLALFASNNGYSIYESIAKEASYYLNESGKLYFEIGYKQGETIKLLFEKYFPEKRVRILRDQFGKDRMVIVNNG</sequence>
<dbReference type="EMBL" id="AEUZ02000001">
    <property type="protein sequence ID" value="EHJ56885.1"/>
    <property type="molecule type" value="Genomic_DNA"/>
</dbReference>
<keyword evidence="9" id="KW-1185">Reference proteome</keyword>
<reference evidence="8 9" key="1">
    <citation type="journal article" date="2014" name="Int. J. Syst. Evol. Microbiol.">
        <title>Phylogenomics and the dynamic genome evolution of the genus Streptococcus.</title>
        <authorList>
            <consortium name="The Broad Institute Genome Sequencing Platform"/>
            <person name="Richards V.P."/>
            <person name="Palmer S.R."/>
            <person name="Pavinski Bitar P.D."/>
            <person name="Qin X."/>
            <person name="Weinstock G.M."/>
            <person name="Highlander S.K."/>
            <person name="Town C.D."/>
            <person name="Burne R.A."/>
            <person name="Stanhope M.J."/>
        </authorList>
    </citation>
    <scope>NUCLEOTIDE SEQUENCE [LARGE SCALE GENOMIC DNA]</scope>
    <source>
        <strain evidence="8 9">2285-97</strain>
    </source>
</reference>
<dbReference type="HAMAP" id="MF_02126">
    <property type="entry name" value="RF_methyltr_PrmC"/>
    <property type="match status" value="1"/>
</dbReference>